<dbReference type="InterPro" id="IPR036165">
    <property type="entry name" value="YefM-like_sf"/>
</dbReference>
<gene>
    <name evidence="2" type="ORF">LCGC14_2369860</name>
</gene>
<evidence type="ECO:0008006" key="3">
    <source>
        <dbReference type="Google" id="ProtNLM"/>
    </source>
</evidence>
<dbReference type="EMBL" id="LAZR01034905">
    <property type="protein sequence ID" value="KKL28968.1"/>
    <property type="molecule type" value="Genomic_DNA"/>
</dbReference>
<sequence>IFDYLDKASEGETIIIQRNNKEVARIVPTRQANWRDKMTIKPQIMVAPEELIKPVEDIWEEYV</sequence>
<feature type="non-terminal residue" evidence="2">
    <location>
        <position position="1"/>
    </location>
</feature>
<organism evidence="2">
    <name type="scientific">marine sediment metagenome</name>
    <dbReference type="NCBI Taxonomy" id="412755"/>
    <lineage>
        <taxon>unclassified sequences</taxon>
        <taxon>metagenomes</taxon>
        <taxon>ecological metagenomes</taxon>
    </lineage>
</organism>
<dbReference type="AlphaFoldDB" id="A0A0F9EYT2"/>
<dbReference type="Gene3D" id="3.40.1620.10">
    <property type="entry name" value="YefM-like domain"/>
    <property type="match status" value="1"/>
</dbReference>
<protein>
    <recommendedName>
        <fullName evidence="3">Antitoxin</fullName>
    </recommendedName>
</protein>
<reference evidence="2" key="1">
    <citation type="journal article" date="2015" name="Nature">
        <title>Complex archaea that bridge the gap between prokaryotes and eukaryotes.</title>
        <authorList>
            <person name="Spang A."/>
            <person name="Saw J.H."/>
            <person name="Jorgensen S.L."/>
            <person name="Zaremba-Niedzwiedzka K."/>
            <person name="Martijn J."/>
            <person name="Lind A.E."/>
            <person name="van Eijk R."/>
            <person name="Schleper C."/>
            <person name="Guy L."/>
            <person name="Ettema T.J."/>
        </authorList>
    </citation>
    <scope>NUCLEOTIDE SEQUENCE</scope>
</reference>
<dbReference type="SUPFAM" id="SSF143120">
    <property type="entry name" value="YefM-like"/>
    <property type="match status" value="1"/>
</dbReference>
<name>A0A0F9EYT2_9ZZZZ</name>
<comment type="caution">
    <text evidence="2">The sequence shown here is derived from an EMBL/GenBank/DDBJ whole genome shotgun (WGS) entry which is preliminary data.</text>
</comment>
<evidence type="ECO:0000256" key="1">
    <source>
        <dbReference type="ARBA" id="ARBA00009981"/>
    </source>
</evidence>
<evidence type="ECO:0000313" key="2">
    <source>
        <dbReference type="EMBL" id="KKL28968.1"/>
    </source>
</evidence>
<accession>A0A0F9EYT2</accession>
<dbReference type="NCBIfam" id="TIGR01552">
    <property type="entry name" value="phd_fam"/>
    <property type="match status" value="1"/>
</dbReference>
<comment type="similarity">
    <text evidence="1">Belongs to the phD/YefM antitoxin family.</text>
</comment>
<proteinExistence type="inferred from homology"/>